<dbReference type="InterPro" id="IPR012337">
    <property type="entry name" value="RNaseH-like_sf"/>
</dbReference>
<dbReference type="EMBL" id="QYUJ01000004">
    <property type="protein sequence ID" value="RJF75624.1"/>
    <property type="molecule type" value="Genomic_DNA"/>
</dbReference>
<dbReference type="GO" id="GO:0015074">
    <property type="term" value="P:DNA integration"/>
    <property type="evidence" value="ECO:0007669"/>
    <property type="project" value="InterPro"/>
</dbReference>
<dbReference type="Proteomes" id="UP000286287">
    <property type="component" value="Unassembled WGS sequence"/>
</dbReference>
<dbReference type="GO" id="GO:0003676">
    <property type="term" value="F:nucleic acid binding"/>
    <property type="evidence" value="ECO:0007669"/>
    <property type="project" value="InterPro"/>
</dbReference>
<evidence type="ECO:0000259" key="1">
    <source>
        <dbReference type="PROSITE" id="PS50994"/>
    </source>
</evidence>
<dbReference type="Gene3D" id="3.30.420.10">
    <property type="entry name" value="Ribonuclease H-like superfamily/Ribonuclease H"/>
    <property type="match status" value="1"/>
</dbReference>
<dbReference type="PROSITE" id="PS50994">
    <property type="entry name" value="INTEGRASE"/>
    <property type="match status" value="1"/>
</dbReference>
<keyword evidence="3" id="KW-1185">Reference proteome</keyword>
<dbReference type="PANTHER" id="PTHR46889:SF7">
    <property type="entry name" value="TRANSPOSASE FOR INSERTION SEQUENCE ELEMENT IS904"/>
    <property type="match status" value="1"/>
</dbReference>
<gene>
    <name evidence="2" type="ORF">D3875_00820</name>
</gene>
<dbReference type="AlphaFoldDB" id="A0A418VHL4"/>
<accession>A0A418VHL4</accession>
<dbReference type="InterPro" id="IPR036397">
    <property type="entry name" value="RNaseH_sf"/>
</dbReference>
<protein>
    <submittedName>
        <fullName evidence="2">Transposase</fullName>
    </submittedName>
</protein>
<dbReference type="InterPro" id="IPR050900">
    <property type="entry name" value="Transposase_IS3/IS150/IS904"/>
</dbReference>
<evidence type="ECO:0000313" key="2">
    <source>
        <dbReference type="EMBL" id="RJF75624.1"/>
    </source>
</evidence>
<sequence length="76" mass="8716">MSSMSRTGNPYDNARMESFFKTLEVEEVNLQEYTDLDEARQGVGAFITLYNERRLHSSLGYVPPAEFAAQDHQAQR</sequence>
<proteinExistence type="predicted"/>
<dbReference type="PANTHER" id="PTHR46889">
    <property type="entry name" value="TRANSPOSASE INSF FOR INSERTION SEQUENCE IS3B-RELATED"/>
    <property type="match status" value="1"/>
</dbReference>
<organism evidence="2 3">
    <name type="scientific">Deinococcus cavernae</name>
    <dbReference type="NCBI Taxonomy" id="2320857"/>
    <lineage>
        <taxon>Bacteria</taxon>
        <taxon>Thermotogati</taxon>
        <taxon>Deinococcota</taxon>
        <taxon>Deinococci</taxon>
        <taxon>Deinococcales</taxon>
        <taxon>Deinococcaceae</taxon>
        <taxon>Deinococcus</taxon>
    </lineage>
</organism>
<reference evidence="2 3" key="1">
    <citation type="submission" date="2018-09" db="EMBL/GenBank/DDBJ databases">
        <authorList>
            <person name="Zhu H."/>
        </authorList>
    </citation>
    <scope>NUCLEOTIDE SEQUENCE [LARGE SCALE GENOMIC DNA]</scope>
    <source>
        <strain evidence="2 3">K2S05-167</strain>
    </source>
</reference>
<name>A0A418VHL4_9DEIO</name>
<dbReference type="InterPro" id="IPR001584">
    <property type="entry name" value="Integrase_cat-core"/>
</dbReference>
<comment type="caution">
    <text evidence="2">The sequence shown here is derived from an EMBL/GenBank/DDBJ whole genome shotgun (WGS) entry which is preliminary data.</text>
</comment>
<dbReference type="OrthoDB" id="73813at2"/>
<dbReference type="SUPFAM" id="SSF53098">
    <property type="entry name" value="Ribonuclease H-like"/>
    <property type="match status" value="1"/>
</dbReference>
<dbReference type="Pfam" id="PF13683">
    <property type="entry name" value="rve_3"/>
    <property type="match status" value="1"/>
</dbReference>
<evidence type="ECO:0000313" key="3">
    <source>
        <dbReference type="Proteomes" id="UP000286287"/>
    </source>
</evidence>
<feature type="domain" description="Integrase catalytic" evidence="1">
    <location>
        <begin position="1"/>
        <end position="71"/>
    </location>
</feature>